<dbReference type="GO" id="GO:0098797">
    <property type="term" value="C:plasma membrane protein complex"/>
    <property type="evidence" value="ECO:0007669"/>
    <property type="project" value="TreeGrafter"/>
</dbReference>
<dbReference type="InterPro" id="IPR025857">
    <property type="entry name" value="MacB_PCD"/>
</dbReference>
<dbReference type="InterPro" id="IPR003838">
    <property type="entry name" value="ABC3_permease_C"/>
</dbReference>
<keyword evidence="3 6" id="KW-0812">Transmembrane</keyword>
<dbReference type="InterPro" id="IPR051447">
    <property type="entry name" value="Lipoprotein-release_system"/>
</dbReference>
<feature type="transmembrane region" description="Helical" evidence="6">
    <location>
        <begin position="257"/>
        <end position="279"/>
    </location>
</feature>
<dbReference type="Pfam" id="PF02687">
    <property type="entry name" value="FtsX"/>
    <property type="match status" value="1"/>
</dbReference>
<keyword evidence="5 6" id="KW-0472">Membrane</keyword>
<dbReference type="EMBL" id="UINC01001143">
    <property type="protein sequence ID" value="SUZ72097.1"/>
    <property type="molecule type" value="Genomic_DNA"/>
</dbReference>
<evidence type="ECO:0000256" key="4">
    <source>
        <dbReference type="ARBA" id="ARBA00022989"/>
    </source>
</evidence>
<evidence type="ECO:0000256" key="5">
    <source>
        <dbReference type="ARBA" id="ARBA00023136"/>
    </source>
</evidence>
<evidence type="ECO:0000256" key="6">
    <source>
        <dbReference type="SAM" id="Phobius"/>
    </source>
</evidence>
<dbReference type="Pfam" id="PF12704">
    <property type="entry name" value="MacB_PCD"/>
    <property type="match status" value="1"/>
</dbReference>
<feature type="transmembrane region" description="Helical" evidence="6">
    <location>
        <begin position="300"/>
        <end position="326"/>
    </location>
</feature>
<evidence type="ECO:0000256" key="1">
    <source>
        <dbReference type="ARBA" id="ARBA00004651"/>
    </source>
</evidence>
<keyword evidence="4 6" id="KW-1133">Transmembrane helix</keyword>
<dbReference type="PANTHER" id="PTHR30489">
    <property type="entry name" value="LIPOPROTEIN-RELEASING SYSTEM TRANSMEMBRANE PROTEIN LOLE"/>
    <property type="match status" value="1"/>
</dbReference>
<evidence type="ECO:0000259" key="8">
    <source>
        <dbReference type="Pfam" id="PF12704"/>
    </source>
</evidence>
<dbReference type="PROSITE" id="PS51257">
    <property type="entry name" value="PROKAR_LIPOPROTEIN"/>
    <property type="match status" value="1"/>
</dbReference>
<dbReference type="AlphaFoldDB" id="A0A381Q1P6"/>
<evidence type="ECO:0000259" key="7">
    <source>
        <dbReference type="Pfam" id="PF02687"/>
    </source>
</evidence>
<dbReference type="GO" id="GO:0044874">
    <property type="term" value="P:lipoprotein localization to outer membrane"/>
    <property type="evidence" value="ECO:0007669"/>
    <property type="project" value="TreeGrafter"/>
</dbReference>
<protein>
    <recommendedName>
        <fullName evidence="10">ABC3 transporter permease protein domain-containing protein</fullName>
    </recommendedName>
</protein>
<keyword evidence="2" id="KW-1003">Cell membrane</keyword>
<evidence type="ECO:0000313" key="9">
    <source>
        <dbReference type="EMBL" id="SUZ72097.1"/>
    </source>
</evidence>
<dbReference type="PANTHER" id="PTHR30489:SF0">
    <property type="entry name" value="LIPOPROTEIN-RELEASING SYSTEM TRANSMEMBRANE PROTEIN LOLE"/>
    <property type="match status" value="1"/>
</dbReference>
<feature type="transmembrane region" description="Helical" evidence="6">
    <location>
        <begin position="346"/>
        <end position="372"/>
    </location>
</feature>
<organism evidence="9">
    <name type="scientific">marine metagenome</name>
    <dbReference type="NCBI Taxonomy" id="408172"/>
    <lineage>
        <taxon>unclassified sequences</taxon>
        <taxon>metagenomes</taxon>
        <taxon>ecological metagenomes</taxon>
    </lineage>
</organism>
<evidence type="ECO:0000256" key="2">
    <source>
        <dbReference type="ARBA" id="ARBA00022475"/>
    </source>
</evidence>
<feature type="transmembrane region" description="Helical" evidence="6">
    <location>
        <begin position="12"/>
        <end position="36"/>
    </location>
</feature>
<accession>A0A381Q1P6</accession>
<proteinExistence type="predicted"/>
<evidence type="ECO:0008006" key="10">
    <source>
        <dbReference type="Google" id="ProtNLM"/>
    </source>
</evidence>
<feature type="domain" description="ABC3 transporter permease C-terminal" evidence="7">
    <location>
        <begin position="257"/>
        <end position="380"/>
    </location>
</feature>
<sequence length="390" mass="42549">MLLSRKKVGLISWSGIISILGVAVGCFALIISVAVLNGFEREVRNKVVGFESDLRLTLGETKLNMDNLGSAFDQESDIAGYSAFIERKAVAIAMDERSLVKVKAVEEGSLQKIYKIDGVGEMEVIGNKAPVYVGKGIADRLGLQSGDRLRLMNPLDNQIYLGMPTVLDGRVAGVFETRILDFDQTYVFVPLGVGQALFKSMDTFDGIDFRLTSSARKDTMKALILSKAPAGAVVSGWEDMHQTLFQAMQMEKLGSMVVLSLIVIVACFNIASTLTMLVLEKIREVGILKTIGFSQVRIGNIFRLQGIFIGGFGLLLGGGLGLLFVLGQERLGLIRLPETIYFVQSLPVAISLTDVITIFLIGVIVIALAVYFPSREARRLLPTEAIQYEK</sequence>
<name>A0A381Q1P6_9ZZZZ</name>
<reference evidence="9" key="1">
    <citation type="submission" date="2018-05" db="EMBL/GenBank/DDBJ databases">
        <authorList>
            <person name="Lanie J.A."/>
            <person name="Ng W.-L."/>
            <person name="Kazmierczak K.M."/>
            <person name="Andrzejewski T.M."/>
            <person name="Davidsen T.M."/>
            <person name="Wayne K.J."/>
            <person name="Tettelin H."/>
            <person name="Glass J.I."/>
            <person name="Rusch D."/>
            <person name="Podicherti R."/>
            <person name="Tsui H.-C.T."/>
            <person name="Winkler M.E."/>
        </authorList>
    </citation>
    <scope>NUCLEOTIDE SEQUENCE</scope>
</reference>
<comment type="subcellular location">
    <subcellularLocation>
        <location evidence="1">Cell membrane</location>
        <topology evidence="1">Multi-pass membrane protein</topology>
    </subcellularLocation>
</comment>
<evidence type="ECO:0000256" key="3">
    <source>
        <dbReference type="ARBA" id="ARBA00022692"/>
    </source>
</evidence>
<feature type="domain" description="MacB-like periplasmic core" evidence="8">
    <location>
        <begin position="17"/>
        <end position="224"/>
    </location>
</feature>
<gene>
    <name evidence="9" type="ORF">METZ01_LOCUS24951</name>
</gene>